<proteinExistence type="predicted"/>
<feature type="region of interest" description="Disordered" evidence="1">
    <location>
        <begin position="195"/>
        <end position="215"/>
    </location>
</feature>
<feature type="transmembrane region" description="Helical" evidence="2">
    <location>
        <begin position="53"/>
        <end position="71"/>
    </location>
</feature>
<feature type="compositionally biased region" description="Basic and acidic residues" evidence="1">
    <location>
        <begin position="105"/>
        <end position="120"/>
    </location>
</feature>
<organism evidence="4 5">
    <name type="scientific">Fodinibius halophilus</name>
    <dbReference type="NCBI Taxonomy" id="1736908"/>
    <lineage>
        <taxon>Bacteria</taxon>
        <taxon>Pseudomonadati</taxon>
        <taxon>Balneolota</taxon>
        <taxon>Balneolia</taxon>
        <taxon>Balneolales</taxon>
        <taxon>Balneolaceae</taxon>
        <taxon>Fodinibius</taxon>
    </lineage>
</organism>
<dbReference type="SUPFAM" id="SSF56925">
    <property type="entry name" value="OMPA-like"/>
    <property type="match status" value="1"/>
</dbReference>
<name>A0A6M1SVD2_9BACT</name>
<dbReference type="InterPro" id="IPR025665">
    <property type="entry name" value="Beta-barrel_OMP_2"/>
</dbReference>
<keyword evidence="5" id="KW-1185">Reference proteome</keyword>
<gene>
    <name evidence="4" type="ORF">G3569_05955</name>
</gene>
<evidence type="ECO:0000256" key="1">
    <source>
        <dbReference type="SAM" id="MobiDB-lite"/>
    </source>
</evidence>
<reference evidence="4 5" key="1">
    <citation type="submission" date="2020-02" db="EMBL/GenBank/DDBJ databases">
        <title>Aliifodinibius halophilus 2W32, complete genome.</title>
        <authorList>
            <person name="Li Y."/>
            <person name="Wu S."/>
        </authorList>
    </citation>
    <scope>NUCLEOTIDE SEQUENCE [LARGE SCALE GENOMIC DNA]</scope>
    <source>
        <strain evidence="4 5">2W32</strain>
    </source>
</reference>
<comment type="caution">
    <text evidence="4">The sequence shown here is derived from an EMBL/GenBank/DDBJ whole genome shotgun (WGS) entry which is preliminary data.</text>
</comment>
<evidence type="ECO:0000313" key="4">
    <source>
        <dbReference type="EMBL" id="NGP87888.1"/>
    </source>
</evidence>
<evidence type="ECO:0000313" key="5">
    <source>
        <dbReference type="Proteomes" id="UP000479132"/>
    </source>
</evidence>
<dbReference type="Pfam" id="PF13568">
    <property type="entry name" value="OMP_b-brl_2"/>
    <property type="match status" value="1"/>
</dbReference>
<keyword evidence="2" id="KW-1133">Transmembrane helix</keyword>
<dbReference type="EMBL" id="JAALLS010000006">
    <property type="protein sequence ID" value="NGP87888.1"/>
    <property type="molecule type" value="Genomic_DNA"/>
</dbReference>
<dbReference type="Proteomes" id="UP000479132">
    <property type="component" value="Unassembled WGS sequence"/>
</dbReference>
<evidence type="ECO:0000256" key="2">
    <source>
        <dbReference type="SAM" id="Phobius"/>
    </source>
</evidence>
<feature type="region of interest" description="Disordered" evidence="1">
    <location>
        <begin position="86"/>
        <end position="155"/>
    </location>
</feature>
<keyword evidence="2" id="KW-0812">Transmembrane</keyword>
<dbReference type="AlphaFoldDB" id="A0A6M1SVD2"/>
<dbReference type="Gene3D" id="2.40.160.20">
    <property type="match status" value="1"/>
</dbReference>
<evidence type="ECO:0000259" key="3">
    <source>
        <dbReference type="Pfam" id="PF13568"/>
    </source>
</evidence>
<dbReference type="RefSeq" id="WP_165267070.1">
    <property type="nucleotide sequence ID" value="NZ_JAALLS010000006.1"/>
</dbReference>
<feature type="compositionally biased region" description="Low complexity" evidence="1">
    <location>
        <begin position="91"/>
        <end position="102"/>
    </location>
</feature>
<dbReference type="InterPro" id="IPR011250">
    <property type="entry name" value="OMP/PagP_B-barrel"/>
</dbReference>
<protein>
    <recommendedName>
        <fullName evidence="3">Outer membrane protein beta-barrel domain-containing protein</fullName>
    </recommendedName>
</protein>
<accession>A0A6M1SVD2</accession>
<feature type="domain" description="Outer membrane protein beta-barrel" evidence="3">
    <location>
        <begin position="212"/>
        <end position="372"/>
    </location>
</feature>
<sequence>MSKQNNNNSDPLEDFFRKKSQDYNIEYREEDWEKLEARLDKADQIHQQRRNRWIAAAVIALLFAVLSYITYDQQVKINKLTNQLNSKEQLSPPGKSPSGEGPNTVKDEKHHNQIVEEHEQPTNPPPTTEKKQLKSQDGLALDDEQKSKKTDQTNKQKLAISAKDFAEKDPQVAKISTGFNDLSLSISTIEPISSNTMTHKRSSNQASSPNLQNSRQSSRFTFGFLAGPDLSTVGSISNFHSPGYKLGASIEYDITQNLAVSVGIQRTTVHYRASGNQYSPPQGYWSYGVVPNETVGTCILLDIPVNVKYNFMFFKNSRLYASAGLSSYIMLDEDYQFNYTNYQPGLKKRWHQRTGTVHWISNATLSVGYELDFTDKLSLRAQPFVKVPLKKVGWANVSLYSLGSMFSINYKIN</sequence>
<feature type="compositionally biased region" description="Basic and acidic residues" evidence="1">
    <location>
        <begin position="143"/>
        <end position="154"/>
    </location>
</feature>
<keyword evidence="2" id="KW-0472">Membrane</keyword>